<reference evidence="2 3" key="1">
    <citation type="submission" date="2018-05" db="EMBL/GenBank/DDBJ databases">
        <title>Animal gut microbial communities from fecal samples from Wisconsin, USA.</title>
        <authorList>
            <person name="Neumann A."/>
        </authorList>
    </citation>
    <scope>NUCLEOTIDE SEQUENCE [LARGE SCALE GENOMIC DNA]</scope>
    <source>
        <strain evidence="2 3">UWS4</strain>
    </source>
</reference>
<comment type="caution">
    <text evidence="2">The sequence shown here is derived from an EMBL/GenBank/DDBJ whole genome shotgun (WGS) entry which is preliminary data.</text>
</comment>
<name>A0ABX5LP67_9BACT</name>
<sequence length="342" mass="37027">MIELNLIEAASQSVPQVFSTQTFTAPAKEKSSLKLSRIFIAVAAVLVLIVGSLVFFKVAGLPQMFEGVLPTPVLDVMGIVDPSRSGPEMNVRRTTQMTTAGGGIERRKAEEQAAALRQAQANSPERVVQAIQPGMFQGEKRSDYASMFPMAKVAYQKSMASQIFAFINAVTPDGISFAELTFVAPNYYSVHGVAETPVVLRNYLDRLKMGSSEFKTPELPENAPATAVTAYGILNSKPEMANANAPFVKDAEVSKEMEALRGLDANGKMHFSGLKNPKVADFGVYKSYTYNVTTKADFQLVLKFLEALSKSPVRVGVERVKMIASGKSGISTAMTLVIYTSN</sequence>
<dbReference type="EMBL" id="QGHD01000001">
    <property type="protein sequence ID" value="PWL04211.1"/>
    <property type="molecule type" value="Genomic_DNA"/>
</dbReference>
<proteinExistence type="predicted"/>
<evidence type="ECO:0000313" key="3">
    <source>
        <dbReference type="Proteomes" id="UP000245523"/>
    </source>
</evidence>
<dbReference type="RefSeq" id="WP_106197360.1">
    <property type="nucleotide sequence ID" value="NZ_JAXEIU010000038.1"/>
</dbReference>
<feature type="transmembrane region" description="Helical" evidence="1">
    <location>
        <begin position="38"/>
        <end position="56"/>
    </location>
</feature>
<keyword evidence="3" id="KW-1185">Reference proteome</keyword>
<dbReference type="Proteomes" id="UP000245523">
    <property type="component" value="Unassembled WGS sequence"/>
</dbReference>
<gene>
    <name evidence="2" type="ORF">B0H50_101225</name>
</gene>
<evidence type="ECO:0000313" key="2">
    <source>
        <dbReference type="EMBL" id="PWL04211.1"/>
    </source>
</evidence>
<keyword evidence="1" id="KW-0812">Transmembrane</keyword>
<organism evidence="2 3">
    <name type="scientific">Hallerella porci</name>
    <dbReference type="NCBI Taxonomy" id="1945871"/>
    <lineage>
        <taxon>Bacteria</taxon>
        <taxon>Pseudomonadati</taxon>
        <taxon>Fibrobacterota</taxon>
        <taxon>Fibrobacteria</taxon>
        <taxon>Fibrobacterales</taxon>
        <taxon>Fibrobacteraceae</taxon>
        <taxon>Hallerella</taxon>
    </lineage>
</organism>
<protein>
    <submittedName>
        <fullName evidence="2">Uncharacterized protein</fullName>
    </submittedName>
</protein>
<keyword evidence="1" id="KW-0472">Membrane</keyword>
<keyword evidence="1" id="KW-1133">Transmembrane helix</keyword>
<accession>A0ABX5LP67</accession>
<evidence type="ECO:0000256" key="1">
    <source>
        <dbReference type="SAM" id="Phobius"/>
    </source>
</evidence>